<dbReference type="AlphaFoldDB" id="F0W1R3"/>
<proteinExistence type="inferred from homology"/>
<keyword evidence="4 8" id="KW-0812">Transmembrane</keyword>
<dbReference type="GO" id="GO:0015203">
    <property type="term" value="F:polyamine transmembrane transporter activity"/>
    <property type="evidence" value="ECO:0007669"/>
    <property type="project" value="UniProtKB-ARBA"/>
</dbReference>
<evidence type="ECO:0000256" key="8">
    <source>
        <dbReference type="SAM" id="Phobius"/>
    </source>
</evidence>
<keyword evidence="5 8" id="KW-1133">Transmembrane helix</keyword>
<dbReference type="InterPro" id="IPR002293">
    <property type="entry name" value="AA/rel_permease1"/>
</dbReference>
<feature type="transmembrane region" description="Helical" evidence="8">
    <location>
        <begin position="400"/>
        <end position="418"/>
    </location>
</feature>
<comment type="similarity">
    <text evidence="7">Belongs to the amino acid-polyamine-organocation (APC) superfamily. Polyamine:cation symporter (PHS) (TC 2.A.3.12) family.</text>
</comment>
<dbReference type="Pfam" id="PF13520">
    <property type="entry name" value="AA_permease_2"/>
    <property type="match status" value="1"/>
</dbReference>
<dbReference type="Gene3D" id="1.20.1740.10">
    <property type="entry name" value="Amino acid/polyamine transporter I"/>
    <property type="match status" value="1"/>
</dbReference>
<evidence type="ECO:0000256" key="3">
    <source>
        <dbReference type="ARBA" id="ARBA00022475"/>
    </source>
</evidence>
<evidence type="ECO:0000256" key="5">
    <source>
        <dbReference type="ARBA" id="ARBA00022989"/>
    </source>
</evidence>
<feature type="transmembrane region" description="Helical" evidence="8">
    <location>
        <begin position="216"/>
        <end position="237"/>
    </location>
</feature>
<comment type="subcellular location">
    <subcellularLocation>
        <location evidence="1">Cell membrane</location>
        <topology evidence="1">Multi-pass membrane protein</topology>
    </subcellularLocation>
</comment>
<evidence type="ECO:0000256" key="2">
    <source>
        <dbReference type="ARBA" id="ARBA00022448"/>
    </source>
</evidence>
<sequence length="437" mass="48939">MNGIIRLMGYTGPMVTVIASPIFGLALALPYSYMVMELCSAFPEDGGFTVWVLNAFGPFWGFQIGYCAWIADTLKMAFVTRLILRSTLATFHLSPPNTLTSIVYRVIFIVVAGAPAALKLRHVAGIAVHISVLLLASLLIYVIWALACVEYPERLTEIRRQHSSIDTMSGRIIQYGHYFIDWKRLLEIMMEIYNGFQSISAIGSGVLRPGKTFPKAIWVTFVASAIIYSVPAHAIVISSRWHWSRYTTVAFADIASSIGATPLRMISFCLSICTNFGQIMCRLLSQSYLLCGMAENELFLSIFANKNQLTQAPISALVFSAVCICPFLLIDSERVFGVMNAFTCTTQILIICTVIRLRRTAPLVARPYKFPGNNFVLVLVAIPQLIVLGFTLWAVLSTQWTARFTLALITPGLLYGFIQWRWLRKKRCETSNTLEWF</sequence>
<feature type="transmembrane region" description="Helical" evidence="8">
    <location>
        <begin position="7"/>
        <end position="28"/>
    </location>
</feature>
<feature type="transmembrane region" description="Helical" evidence="8">
    <location>
        <begin position="312"/>
        <end position="330"/>
    </location>
</feature>
<feature type="transmembrane region" description="Helical" evidence="8">
    <location>
        <begin position="126"/>
        <end position="149"/>
    </location>
</feature>
<evidence type="ECO:0000256" key="4">
    <source>
        <dbReference type="ARBA" id="ARBA00022692"/>
    </source>
</evidence>
<reference evidence="9" key="1">
    <citation type="journal article" date="2011" name="PLoS Biol.">
        <title>Gene gain and loss during evolution of obligate parasitism in the white rust pathogen of Arabidopsis thaliana.</title>
        <authorList>
            <person name="Kemen E."/>
            <person name="Gardiner A."/>
            <person name="Schultz-Larsen T."/>
            <person name="Kemen A.C."/>
            <person name="Balmuth A.L."/>
            <person name="Robert-Seilaniantz A."/>
            <person name="Bailey K."/>
            <person name="Holub E."/>
            <person name="Studholme D.J."/>
            <person name="Maclean D."/>
            <person name="Jones J.D."/>
        </authorList>
    </citation>
    <scope>NUCLEOTIDE SEQUENCE</scope>
</reference>
<name>F0W1R3_9STRA</name>
<evidence type="ECO:0000313" key="9">
    <source>
        <dbReference type="EMBL" id="CCA14992.1"/>
    </source>
</evidence>
<dbReference type="PANTHER" id="PTHR45826">
    <property type="entry name" value="POLYAMINE TRANSPORTER PUT1"/>
    <property type="match status" value="1"/>
</dbReference>
<evidence type="ECO:0000256" key="1">
    <source>
        <dbReference type="ARBA" id="ARBA00004651"/>
    </source>
</evidence>
<dbReference type="PANTHER" id="PTHR45826:SF2">
    <property type="entry name" value="AMINO ACID TRANSPORTER"/>
    <property type="match status" value="1"/>
</dbReference>
<evidence type="ECO:0000256" key="7">
    <source>
        <dbReference type="ARBA" id="ARBA00024041"/>
    </source>
</evidence>
<dbReference type="InterPro" id="IPR044566">
    <property type="entry name" value="RMV1-like"/>
</dbReference>
<dbReference type="EMBL" id="FR824052">
    <property type="protein sequence ID" value="CCA14992.1"/>
    <property type="molecule type" value="Genomic_DNA"/>
</dbReference>
<accession>F0W1R3</accession>
<dbReference type="HOGENOM" id="CLU_007946_17_2_1"/>
<organism evidence="9">
    <name type="scientific">Albugo laibachii Nc14</name>
    <dbReference type="NCBI Taxonomy" id="890382"/>
    <lineage>
        <taxon>Eukaryota</taxon>
        <taxon>Sar</taxon>
        <taxon>Stramenopiles</taxon>
        <taxon>Oomycota</taxon>
        <taxon>Peronosporomycetes</taxon>
        <taxon>Albuginales</taxon>
        <taxon>Albuginaceae</taxon>
        <taxon>Albugo</taxon>
    </lineage>
</organism>
<gene>
    <name evidence="9" type="primary">AlNc14C7G993</name>
    <name evidence="9" type="ORF">ALNC14_011350</name>
</gene>
<protein>
    <submittedName>
        <fullName evidence="9">Amino AcidPolyamineOrganocation (APC) Family putati</fullName>
    </submittedName>
</protein>
<dbReference type="GO" id="GO:0005886">
    <property type="term" value="C:plasma membrane"/>
    <property type="evidence" value="ECO:0007669"/>
    <property type="project" value="UniProtKB-SubCell"/>
</dbReference>
<keyword evidence="3" id="KW-1003">Cell membrane</keyword>
<keyword evidence="2" id="KW-0813">Transport</keyword>
<keyword evidence="6 8" id="KW-0472">Membrane</keyword>
<evidence type="ECO:0000256" key="6">
    <source>
        <dbReference type="ARBA" id="ARBA00023136"/>
    </source>
</evidence>
<dbReference type="PIRSF" id="PIRSF006060">
    <property type="entry name" value="AA_transporter"/>
    <property type="match status" value="1"/>
</dbReference>
<feature type="transmembrane region" description="Helical" evidence="8">
    <location>
        <begin position="336"/>
        <end position="355"/>
    </location>
</feature>
<reference evidence="9" key="2">
    <citation type="submission" date="2011-02" db="EMBL/GenBank/DDBJ databases">
        <authorList>
            <person name="MacLean D."/>
        </authorList>
    </citation>
    <scope>NUCLEOTIDE SEQUENCE</scope>
</reference>
<feature type="transmembrane region" description="Helical" evidence="8">
    <location>
        <begin position="375"/>
        <end position="394"/>
    </location>
</feature>
<feature type="transmembrane region" description="Helical" evidence="8">
    <location>
        <begin position="48"/>
        <end position="71"/>
    </location>
</feature>